<dbReference type="Proteomes" id="UP000324029">
    <property type="component" value="Unassembled WGS sequence"/>
</dbReference>
<organism evidence="2 3">
    <name type="scientific">Pseudomonas synxantha</name>
    <dbReference type="NCBI Taxonomy" id="47883"/>
    <lineage>
        <taxon>Bacteria</taxon>
        <taxon>Pseudomonadati</taxon>
        <taxon>Pseudomonadota</taxon>
        <taxon>Gammaproteobacteria</taxon>
        <taxon>Pseudomonadales</taxon>
        <taxon>Pseudomonadaceae</taxon>
        <taxon>Pseudomonas</taxon>
    </lineage>
</organism>
<feature type="chain" id="PRO_5022940633" evidence="1">
    <location>
        <begin position="24"/>
        <end position="338"/>
    </location>
</feature>
<evidence type="ECO:0000313" key="3">
    <source>
        <dbReference type="Proteomes" id="UP000324029"/>
    </source>
</evidence>
<protein>
    <submittedName>
        <fullName evidence="2">DUF481 domain-containing protein</fullName>
    </submittedName>
</protein>
<dbReference type="AlphaFoldDB" id="A0A5D3G5C7"/>
<feature type="signal peptide" evidence="1">
    <location>
        <begin position="1"/>
        <end position="23"/>
    </location>
</feature>
<accession>A0A5D3G5C7</accession>
<sequence length="338" mass="37575">MRLTVVRLSCSVYVSIFSLCASADNVMLKNGDRVSGDIILMEGANLVLSTSYGGDITISKSQIQTLESKQPLMVKQVGQSQGTVESIQAAPQGNVRVGVGVGLSLVDLNNINQIMKPQPNLATAIWKGNIDLALYAEKAKTESDNVELATKTSFVNGAWRHNANAHFREDEAEVSSTASWSAEYSVDRFLTDNWLWEGGLNYKKDQFEDLITRRKIGTGPGYQFWDDQLGKLTVVTLLNRMRFGYSNGSSNTFYFTSVRWDFKRFLVGRKFDFFASGELGRPLSDIACYAYDSELGLRYSVTEWASLNLKYERAVVAGKSDNTNLDSARYTAGFGVNW</sequence>
<name>A0A5D3G5C7_9PSED</name>
<proteinExistence type="predicted"/>
<dbReference type="Pfam" id="PF04338">
    <property type="entry name" value="DUF481"/>
    <property type="match status" value="1"/>
</dbReference>
<comment type="caution">
    <text evidence="2">The sequence shown here is derived from an EMBL/GenBank/DDBJ whole genome shotgun (WGS) entry which is preliminary data.</text>
</comment>
<keyword evidence="1" id="KW-0732">Signal</keyword>
<evidence type="ECO:0000313" key="2">
    <source>
        <dbReference type="EMBL" id="TYK54815.1"/>
    </source>
</evidence>
<dbReference type="EMBL" id="VSRO01000017">
    <property type="protein sequence ID" value="TYK54815.1"/>
    <property type="molecule type" value="Genomic_DNA"/>
</dbReference>
<reference evidence="2 3" key="2">
    <citation type="submission" date="2019-08" db="EMBL/GenBank/DDBJ databases">
        <authorList>
            <person name="Brilhante M."/>
            <person name="Perreten V."/>
        </authorList>
    </citation>
    <scope>NUCLEOTIDE SEQUENCE [LARGE SCALE GENOMIC DNA]</scope>
    <source>
        <strain evidence="2 3">MCP106</strain>
    </source>
</reference>
<gene>
    <name evidence="2" type="ORF">FXO26_26385</name>
</gene>
<dbReference type="InterPro" id="IPR007433">
    <property type="entry name" value="DUF481"/>
</dbReference>
<evidence type="ECO:0000256" key="1">
    <source>
        <dbReference type="SAM" id="SignalP"/>
    </source>
</evidence>
<reference evidence="2 3" key="1">
    <citation type="submission" date="2019-08" db="EMBL/GenBank/DDBJ databases">
        <title>Subclass B2 metallo-beta lactamase from Pseudomonas synxantha.</title>
        <authorList>
            <person name="Poirel L."/>
            <person name="Palmieri M."/>
            <person name="Masseron A."/>
            <person name="Perreten V."/>
            <person name="Nordman P."/>
        </authorList>
    </citation>
    <scope>NUCLEOTIDE SEQUENCE [LARGE SCALE GENOMIC DNA]</scope>
    <source>
        <strain evidence="2 3">MCP106</strain>
    </source>
</reference>